<protein>
    <recommendedName>
        <fullName evidence="4 12">4-hydroxy-tetrahydrodipicolinate synthase</fullName>
        <shortName evidence="12">HTPA synthase</shortName>
        <ecNumber evidence="4 12">4.3.3.7</ecNumber>
    </recommendedName>
</protein>
<dbReference type="GO" id="GO:0005829">
    <property type="term" value="C:cytosol"/>
    <property type="evidence" value="ECO:0007669"/>
    <property type="project" value="TreeGrafter"/>
</dbReference>
<evidence type="ECO:0000256" key="2">
    <source>
        <dbReference type="ARBA" id="ARBA00005120"/>
    </source>
</evidence>
<dbReference type="PANTHER" id="PTHR12128">
    <property type="entry name" value="DIHYDRODIPICOLINATE SYNTHASE"/>
    <property type="match status" value="1"/>
</dbReference>
<feature type="active site" description="Proton donor/acceptor" evidence="12 14">
    <location>
        <position position="137"/>
    </location>
</feature>
<keyword evidence="5 12" id="KW-0963">Cytoplasm</keyword>
<evidence type="ECO:0000256" key="8">
    <source>
        <dbReference type="ARBA" id="ARBA00023154"/>
    </source>
</evidence>
<accession>A0A3A1MLB1</accession>
<reference evidence="17" key="1">
    <citation type="submission" date="2018-08" db="EMBL/GenBank/DDBJ databases">
        <authorList>
            <person name="Dai Z."/>
        </authorList>
    </citation>
    <scope>NUCLEOTIDE SEQUENCE [LARGE SCALE GENOMIC DNA]</scope>
    <source>
        <strain evidence="17">KPTW1</strain>
    </source>
</reference>
<dbReference type="GO" id="GO:0019877">
    <property type="term" value="P:diaminopimelate biosynthetic process"/>
    <property type="evidence" value="ECO:0007669"/>
    <property type="project" value="UniProtKB-UniRule"/>
</dbReference>
<evidence type="ECO:0000256" key="10">
    <source>
        <dbReference type="ARBA" id="ARBA00023270"/>
    </source>
</evidence>
<dbReference type="EMBL" id="QWZP01000004">
    <property type="protein sequence ID" value="RIU86071.1"/>
    <property type="molecule type" value="Genomic_DNA"/>
</dbReference>
<dbReference type="SUPFAM" id="SSF51569">
    <property type="entry name" value="Aldolase"/>
    <property type="match status" value="1"/>
</dbReference>
<dbReference type="Proteomes" id="UP000265496">
    <property type="component" value="Unassembled WGS sequence"/>
</dbReference>
<comment type="similarity">
    <text evidence="3 12 13">Belongs to the DapA family.</text>
</comment>
<dbReference type="GO" id="GO:0008840">
    <property type="term" value="F:4-hydroxy-tetrahydrodipicolinate synthase activity"/>
    <property type="evidence" value="ECO:0007669"/>
    <property type="project" value="UniProtKB-UniRule"/>
</dbReference>
<dbReference type="PRINTS" id="PR00146">
    <property type="entry name" value="DHPICSNTHASE"/>
</dbReference>
<dbReference type="UniPathway" id="UPA00034">
    <property type="reaction ID" value="UER00017"/>
</dbReference>
<feature type="active site" description="Schiff-base intermediate with substrate" evidence="12 14">
    <location>
        <position position="166"/>
    </location>
</feature>
<comment type="caution">
    <text evidence="12">Was originally thought to be a dihydrodipicolinate synthase (DHDPS), catalyzing the condensation of (S)-aspartate-beta-semialdehyde [(S)-ASA] and pyruvate to dihydrodipicolinate (DHDP). However, it was shown in E.coli that the product of the enzymatic reaction is not dihydrodipicolinate but in fact (4S)-4-hydroxy-2,3,4,5-tetrahydro-(2S)-dipicolinic acid (HTPA), and that the consecutive dehydration reaction leading to DHDP is not spontaneous but catalyzed by DapB.</text>
</comment>
<evidence type="ECO:0000256" key="7">
    <source>
        <dbReference type="ARBA" id="ARBA00022915"/>
    </source>
</evidence>
<dbReference type="InterPro" id="IPR020625">
    <property type="entry name" value="Schiff_base-form_aldolases_AS"/>
</dbReference>
<dbReference type="PANTHER" id="PTHR12128:SF66">
    <property type="entry name" value="4-HYDROXY-2-OXOGLUTARATE ALDOLASE, MITOCHONDRIAL"/>
    <property type="match status" value="1"/>
</dbReference>
<feature type="site" description="Part of a proton relay during catalysis" evidence="12">
    <location>
        <position position="48"/>
    </location>
</feature>
<keyword evidence="9 12" id="KW-0456">Lyase</keyword>
<keyword evidence="8 12" id="KW-0457">Lysine biosynthesis</keyword>
<dbReference type="CDD" id="cd00950">
    <property type="entry name" value="DHDPS"/>
    <property type="match status" value="1"/>
</dbReference>
<comment type="subunit">
    <text evidence="12">Homotetramer; dimer of dimers.</text>
</comment>
<evidence type="ECO:0000256" key="5">
    <source>
        <dbReference type="ARBA" id="ARBA00022490"/>
    </source>
</evidence>
<comment type="function">
    <text evidence="1 12">Catalyzes the condensation of (S)-aspartate-beta-semialdehyde [(S)-ASA] and pyruvate to 4-hydroxy-tetrahydrodipicolinate (HTPA).</text>
</comment>
<proteinExistence type="inferred from homology"/>
<dbReference type="AlphaFoldDB" id="A0A3A1MLB1"/>
<dbReference type="InterPro" id="IPR005263">
    <property type="entry name" value="DapA"/>
</dbReference>
<dbReference type="HAMAP" id="MF_00418">
    <property type="entry name" value="DapA"/>
    <property type="match status" value="1"/>
</dbReference>
<evidence type="ECO:0000313" key="17">
    <source>
        <dbReference type="Proteomes" id="UP000265496"/>
    </source>
</evidence>
<evidence type="ECO:0000256" key="9">
    <source>
        <dbReference type="ARBA" id="ARBA00023239"/>
    </source>
</evidence>
<dbReference type="EC" id="4.3.3.7" evidence="4 12"/>
<sequence>MKNINLYGIGIALVTPFNKKGEIDFISLEKIVSYVIDEGVQYLVLLGTTGETPTLKLKEKIDIINCVQNISQNRIPIVLGMGSNNTEDVLLTLKLIKLDNFEAILSVCPYYNKPSQEGIYNHFKTISENTDIKIIIYNVPHRTGTNINLDTINRLINNRDNIIGIKEASGNIIQSYNFIKHKIKKDFLVFSGDDTIGLPIVLGGGDGIISVIGQAFPKELYFIYKFASKNKVNKAYKLYYKIFKILNLVFKEGNPSGIKTLLKIKGLCNKYVRLPLLKGSKTLEKKLYIEYNNMLKVNNTISLKNI</sequence>
<dbReference type="InterPro" id="IPR013785">
    <property type="entry name" value="Aldolase_TIM"/>
</dbReference>
<evidence type="ECO:0000256" key="13">
    <source>
        <dbReference type="PIRNR" id="PIRNR001365"/>
    </source>
</evidence>
<evidence type="ECO:0000256" key="15">
    <source>
        <dbReference type="PIRSR" id="PIRSR001365-2"/>
    </source>
</evidence>
<dbReference type="RefSeq" id="WP_158366122.1">
    <property type="nucleotide sequence ID" value="NZ_QWZP01000004.1"/>
</dbReference>
<dbReference type="InterPro" id="IPR002220">
    <property type="entry name" value="DapA-like"/>
</dbReference>
<comment type="catalytic activity">
    <reaction evidence="11 12">
        <text>L-aspartate 4-semialdehyde + pyruvate = (2S,4S)-4-hydroxy-2,3,4,5-tetrahydrodipicolinate + H2O + H(+)</text>
        <dbReference type="Rhea" id="RHEA:34171"/>
        <dbReference type="ChEBI" id="CHEBI:15361"/>
        <dbReference type="ChEBI" id="CHEBI:15377"/>
        <dbReference type="ChEBI" id="CHEBI:15378"/>
        <dbReference type="ChEBI" id="CHEBI:67139"/>
        <dbReference type="ChEBI" id="CHEBI:537519"/>
        <dbReference type="EC" id="4.3.3.7"/>
    </reaction>
</comment>
<keyword evidence="10 12" id="KW-0704">Schiff base</keyword>
<comment type="subcellular location">
    <subcellularLocation>
        <location evidence="12">Cytoplasm</location>
    </subcellularLocation>
</comment>
<feature type="binding site" evidence="12 15">
    <location>
        <position position="209"/>
    </location>
    <ligand>
        <name>pyruvate</name>
        <dbReference type="ChEBI" id="CHEBI:15361"/>
    </ligand>
</feature>
<evidence type="ECO:0000256" key="1">
    <source>
        <dbReference type="ARBA" id="ARBA00003294"/>
    </source>
</evidence>
<keyword evidence="6 12" id="KW-0028">Amino-acid biosynthesis</keyword>
<reference evidence="16 17" key="2">
    <citation type="submission" date="2018-10" db="EMBL/GenBank/DDBJ databases">
        <title>Draft genome sequence of Candidatus Sulcia muelleri from Kolla paulula, a vector of Xylella fastidiosa causing Pierces disease of grapevine in Taiwan.</title>
        <authorList>
            <person name="Shih H.-T."/>
        </authorList>
    </citation>
    <scope>NUCLEOTIDE SEQUENCE [LARGE SCALE GENOMIC DNA]</scope>
    <source>
        <strain evidence="16 17">KPTW1</strain>
    </source>
</reference>
<dbReference type="GO" id="GO:0009089">
    <property type="term" value="P:lysine biosynthetic process via diaminopimelate"/>
    <property type="evidence" value="ECO:0007669"/>
    <property type="project" value="UniProtKB-UniRule"/>
</dbReference>
<evidence type="ECO:0000256" key="4">
    <source>
        <dbReference type="ARBA" id="ARBA00012086"/>
    </source>
</evidence>
<organism evidence="16 17">
    <name type="scientific">Candidatus Karelsulcia muelleri</name>
    <dbReference type="NCBI Taxonomy" id="336810"/>
    <lineage>
        <taxon>Bacteria</taxon>
        <taxon>Pseudomonadati</taxon>
        <taxon>Bacteroidota</taxon>
        <taxon>Flavobacteriia</taxon>
        <taxon>Flavobacteriales</taxon>
        <taxon>Candidatus Karelsulcia</taxon>
    </lineage>
</organism>
<evidence type="ECO:0000256" key="3">
    <source>
        <dbReference type="ARBA" id="ARBA00007592"/>
    </source>
</evidence>
<dbReference type="Gene3D" id="3.20.20.70">
    <property type="entry name" value="Aldolase class I"/>
    <property type="match status" value="1"/>
</dbReference>
<comment type="pathway">
    <text evidence="2 12">Amino-acid biosynthesis; L-lysine biosynthesis via DAP pathway; (S)-tetrahydrodipicolinate from L-aspartate: step 3/4.</text>
</comment>
<evidence type="ECO:0000256" key="14">
    <source>
        <dbReference type="PIRSR" id="PIRSR001365-1"/>
    </source>
</evidence>
<evidence type="ECO:0000313" key="16">
    <source>
        <dbReference type="EMBL" id="RIU86071.1"/>
    </source>
</evidence>
<dbReference type="NCBIfam" id="TIGR00674">
    <property type="entry name" value="dapA"/>
    <property type="match status" value="1"/>
</dbReference>
<dbReference type="PROSITE" id="PS00666">
    <property type="entry name" value="DHDPS_2"/>
    <property type="match status" value="1"/>
</dbReference>
<feature type="site" description="Part of a proton relay during catalysis" evidence="12">
    <location>
        <position position="111"/>
    </location>
</feature>
<dbReference type="SMART" id="SM01130">
    <property type="entry name" value="DHDPS"/>
    <property type="match status" value="1"/>
</dbReference>
<name>A0A3A1MLB1_9FLAO</name>
<keyword evidence="7 12" id="KW-0220">Diaminopimelate biosynthesis</keyword>
<comment type="caution">
    <text evidence="16">The sequence shown here is derived from an EMBL/GenBank/DDBJ whole genome shotgun (WGS) entry which is preliminary data.</text>
</comment>
<evidence type="ECO:0000256" key="6">
    <source>
        <dbReference type="ARBA" id="ARBA00022605"/>
    </source>
</evidence>
<dbReference type="PIRSF" id="PIRSF001365">
    <property type="entry name" value="DHDPS"/>
    <property type="match status" value="1"/>
</dbReference>
<feature type="binding site" evidence="12 15">
    <location>
        <position position="49"/>
    </location>
    <ligand>
        <name>pyruvate</name>
        <dbReference type="ChEBI" id="CHEBI:15361"/>
    </ligand>
</feature>
<dbReference type="Pfam" id="PF00701">
    <property type="entry name" value="DHDPS"/>
    <property type="match status" value="1"/>
</dbReference>
<evidence type="ECO:0000256" key="11">
    <source>
        <dbReference type="ARBA" id="ARBA00047836"/>
    </source>
</evidence>
<evidence type="ECO:0000256" key="12">
    <source>
        <dbReference type="HAMAP-Rule" id="MF_00418"/>
    </source>
</evidence>
<gene>
    <name evidence="12" type="primary">dapA</name>
    <name evidence="16" type="ORF">D2A33_00880</name>
</gene>